<keyword evidence="8 16" id="KW-1133">Transmembrane helix</keyword>
<dbReference type="SMART" id="SM00303">
    <property type="entry name" value="GPS"/>
    <property type="match status" value="1"/>
</dbReference>
<keyword evidence="22" id="KW-1185">Reference proteome</keyword>
<keyword evidence="4" id="KW-1003">Cell membrane</keyword>
<keyword evidence="10 16" id="KW-0472">Membrane</keyword>
<comment type="caution">
    <text evidence="21">The sequence shown here is derived from an EMBL/GenBank/DDBJ whole genome shotgun (WGS) entry which is preliminary data.</text>
</comment>
<feature type="transmembrane region" description="Helical" evidence="16">
    <location>
        <begin position="678"/>
        <end position="701"/>
    </location>
</feature>
<evidence type="ECO:0000256" key="15">
    <source>
        <dbReference type="SAM" id="MobiDB-lite"/>
    </source>
</evidence>
<dbReference type="Pfam" id="PF02140">
    <property type="entry name" value="SUEL_Lectin"/>
    <property type="match status" value="1"/>
</dbReference>
<evidence type="ECO:0000256" key="9">
    <source>
        <dbReference type="ARBA" id="ARBA00023040"/>
    </source>
</evidence>
<dbReference type="InterPro" id="IPR001879">
    <property type="entry name" value="GPCR_2_extracellular_dom"/>
</dbReference>
<keyword evidence="7" id="KW-0430">Lectin</keyword>
<feature type="transmembrane region" description="Helical" evidence="16">
    <location>
        <begin position="590"/>
        <end position="610"/>
    </location>
</feature>
<dbReference type="InterPro" id="IPR017981">
    <property type="entry name" value="GPCR_2-like_7TM"/>
</dbReference>
<feature type="transmembrane region" description="Helical" evidence="16">
    <location>
        <begin position="707"/>
        <end position="731"/>
    </location>
</feature>
<gene>
    <name evidence="21" type="ORF">MSPICULIGERA_LOCUS24965</name>
</gene>
<dbReference type="PROSITE" id="PS50261">
    <property type="entry name" value="G_PROTEIN_RECEP_F2_4"/>
    <property type="match status" value="1"/>
</dbReference>
<dbReference type="GO" id="GO:0004930">
    <property type="term" value="F:G protein-coupled receptor activity"/>
    <property type="evidence" value="ECO:0007669"/>
    <property type="project" value="UniProtKB-KW"/>
</dbReference>
<name>A0AA36GDF5_9BILA</name>
<feature type="transmembrane region" description="Helical" evidence="16">
    <location>
        <begin position="552"/>
        <end position="570"/>
    </location>
</feature>
<evidence type="ECO:0000313" key="21">
    <source>
        <dbReference type="EMBL" id="CAJ0586985.1"/>
    </source>
</evidence>
<feature type="domain" description="GAIN-B" evidence="17">
    <location>
        <begin position="295"/>
        <end position="478"/>
    </location>
</feature>
<feature type="domain" description="G-protein coupled receptors family 2 profile 2" evidence="20">
    <location>
        <begin position="487"/>
        <end position="732"/>
    </location>
</feature>
<evidence type="ECO:0000256" key="6">
    <source>
        <dbReference type="ARBA" id="ARBA00022729"/>
    </source>
</evidence>
<dbReference type="AlphaFoldDB" id="A0AA36GDF5"/>
<feature type="compositionally biased region" description="Pro residues" evidence="15">
    <location>
        <begin position="875"/>
        <end position="900"/>
    </location>
</feature>
<dbReference type="PANTHER" id="PTHR12011">
    <property type="entry name" value="ADHESION G-PROTEIN COUPLED RECEPTOR"/>
    <property type="match status" value="1"/>
</dbReference>
<dbReference type="Gene3D" id="4.10.1240.10">
    <property type="entry name" value="GPCR, family 2, extracellular hormone receptor domain"/>
    <property type="match status" value="1"/>
</dbReference>
<evidence type="ECO:0000256" key="1">
    <source>
        <dbReference type="ARBA" id="ARBA00004651"/>
    </source>
</evidence>
<keyword evidence="5 16" id="KW-0812">Transmembrane</keyword>
<dbReference type="Pfam" id="PF01825">
    <property type="entry name" value="GPS"/>
    <property type="match status" value="1"/>
</dbReference>
<dbReference type="Gene3D" id="2.60.120.740">
    <property type="match status" value="1"/>
</dbReference>
<dbReference type="InterPro" id="IPR000832">
    <property type="entry name" value="GPCR_2_secretin-like"/>
</dbReference>
<evidence type="ECO:0000259" key="19">
    <source>
        <dbReference type="PROSITE" id="PS50228"/>
    </source>
</evidence>
<dbReference type="GO" id="GO:0005886">
    <property type="term" value="C:plasma membrane"/>
    <property type="evidence" value="ECO:0007669"/>
    <property type="project" value="UniProtKB-SubCell"/>
</dbReference>
<keyword evidence="6" id="KW-0732">Signal</keyword>
<dbReference type="PROSITE" id="PS50228">
    <property type="entry name" value="SUEL_LECTIN"/>
    <property type="match status" value="1"/>
</dbReference>
<dbReference type="InterPro" id="IPR057244">
    <property type="entry name" value="GAIN_B"/>
</dbReference>
<evidence type="ECO:0000256" key="5">
    <source>
        <dbReference type="ARBA" id="ARBA00022692"/>
    </source>
</evidence>
<dbReference type="PROSITE" id="PS50227">
    <property type="entry name" value="G_PROTEIN_RECEP_F2_3"/>
    <property type="match status" value="1"/>
</dbReference>
<feature type="region of interest" description="Disordered" evidence="15">
    <location>
        <begin position="752"/>
        <end position="771"/>
    </location>
</feature>
<dbReference type="InterPro" id="IPR048072">
    <property type="entry name" value="7tmB2_latrophilin-like"/>
</dbReference>
<dbReference type="FunFam" id="2.60.120.740:FF:000001">
    <property type="entry name" value="Adhesion G protein-coupled receptor L2"/>
    <property type="match status" value="1"/>
</dbReference>
<evidence type="ECO:0000259" key="18">
    <source>
        <dbReference type="PROSITE" id="PS50227"/>
    </source>
</evidence>
<organism evidence="21 22">
    <name type="scientific">Mesorhabditis spiculigera</name>
    <dbReference type="NCBI Taxonomy" id="96644"/>
    <lineage>
        <taxon>Eukaryota</taxon>
        <taxon>Metazoa</taxon>
        <taxon>Ecdysozoa</taxon>
        <taxon>Nematoda</taxon>
        <taxon>Chromadorea</taxon>
        <taxon>Rhabditida</taxon>
        <taxon>Rhabditina</taxon>
        <taxon>Rhabditomorpha</taxon>
        <taxon>Rhabditoidea</taxon>
        <taxon>Rhabditidae</taxon>
        <taxon>Mesorhabditinae</taxon>
        <taxon>Mesorhabditis</taxon>
    </lineage>
</organism>
<feature type="transmembrane region" description="Helical" evidence="16">
    <location>
        <begin position="521"/>
        <end position="540"/>
    </location>
</feature>
<evidence type="ECO:0000256" key="4">
    <source>
        <dbReference type="ARBA" id="ARBA00022475"/>
    </source>
</evidence>
<dbReference type="GO" id="GO:0007166">
    <property type="term" value="P:cell surface receptor signaling pathway"/>
    <property type="evidence" value="ECO:0007669"/>
    <property type="project" value="InterPro"/>
</dbReference>
<keyword evidence="9" id="KW-0297">G-protein coupled receptor</keyword>
<sequence length="983" mass="110112">MILASSQRSAAYHHDHTKPVCEDRDAELICPLGTVIAVTLANYGRFSIQECNPTGDTDLRTDCANTATKEILEKLCSGRKSCRFKVDKYLFNDPCPGTSKYLEASYSCEEGRLDEETTPKRCPPVRKEGFDWPTTLAAHKQTTKCGEERYGEMHWNCQADGQWDQRGPDTTGCWSEWTETRRAQMNEAAGREDFTGIADVVRQVRSDSKRPMVGGDLQKIISLLETVTEKVVDTPESRPIRKQMASLAIEIGQNLNKNRDIWKHWREQQQRSFGSRLMTTVESLTGAAGLGKEESTESYVQPTIKAELSGIRKTDLQTYTQYPSMAVWGRDSVDTVEIPGEALQNEAAEVYYVQWENLGEFMAPPPKTVVREVAGKNGPLKEELRIRKVVSNIVGATILENGRAKPMARLLRPIVLNFHHRQEDLSGMGNAECVFWNGAEEKWDANGCRMEMHNDTMTVCHCDHLTHFAVLMDVRGHQLSDLDEQLLTFITYAGCTLSIFCLLFTFLAFQVFSQGGGDRVFIHKNLCLTLAAAELVFLLGIWQTERRLECSIIAGVLMYLFLTSLTWMLLEGFQLYHMLVEVFPRGSKKVRLFFIGYGAPLLIVGAAWIFDSRGFGNEKHCWLRTNDLFTLWFIVPAALILVSNTAFLVMTLCIVYRHSNGGYTPCKREEDGGRSVRSWVKGAMGVSCLLGVTWAFGLFWVDDGTSTIAAYLFTAFNALQGLFIFLFHVVFSEKMRRDAREWFAKHGCGCGGEPKTSENRQSTPNSGTGTGSDFLYPSTADKYGGIVVAPGYYQHHDVVPVYQYQHHPHHHHPYQTQIHAPMTDYDTISYGDMVAGAQYSMRSPPFVARTLQRGAPQYYSQRNSPHDFRMYYPGYPGPTAPEPTPTRPPPEFSPPPPPGQIPRNLAAAAAAQQCGTTSAGVTVGRRPPSSKASDDSAYSEQPFHSSRYDSDRVSVLTQEVIPNGSTVLRIDMSRNPPILAHEV</sequence>
<evidence type="ECO:0000256" key="13">
    <source>
        <dbReference type="ARBA" id="ARBA00023180"/>
    </source>
</evidence>
<evidence type="ECO:0000256" key="12">
    <source>
        <dbReference type="ARBA" id="ARBA00023170"/>
    </source>
</evidence>
<protein>
    <submittedName>
        <fullName evidence="21">Uncharacterized protein</fullName>
    </submittedName>
</protein>
<comment type="similarity">
    <text evidence="2">Belongs to the G-protein coupled receptor 2 family. Adhesion G-protein coupled receptor (ADGR) subfamily.</text>
</comment>
<dbReference type="Gene3D" id="1.20.1070.10">
    <property type="entry name" value="Rhodopsin 7-helix transmembrane proteins"/>
    <property type="match status" value="1"/>
</dbReference>
<keyword evidence="14" id="KW-0807">Transducer</keyword>
<evidence type="ECO:0000256" key="2">
    <source>
        <dbReference type="ARBA" id="ARBA00007343"/>
    </source>
</evidence>
<evidence type="ECO:0000256" key="10">
    <source>
        <dbReference type="ARBA" id="ARBA00023136"/>
    </source>
</evidence>
<evidence type="ECO:0000256" key="11">
    <source>
        <dbReference type="ARBA" id="ARBA00023157"/>
    </source>
</evidence>
<comment type="similarity">
    <text evidence="3">Belongs to the G-protein coupled receptor 2 family. LN-TM7 subfamily.</text>
</comment>
<dbReference type="InterPro" id="IPR000203">
    <property type="entry name" value="GPS"/>
</dbReference>
<feature type="domain" description="G-protein coupled receptors family 2 profile 1" evidence="18">
    <location>
        <begin position="107"/>
        <end position="177"/>
    </location>
</feature>
<dbReference type="InterPro" id="IPR036445">
    <property type="entry name" value="GPCR_2_extracell_dom_sf"/>
</dbReference>
<evidence type="ECO:0000256" key="8">
    <source>
        <dbReference type="ARBA" id="ARBA00022989"/>
    </source>
</evidence>
<evidence type="ECO:0000256" key="16">
    <source>
        <dbReference type="SAM" id="Phobius"/>
    </source>
</evidence>
<feature type="domain" description="SUEL-type lectin" evidence="19">
    <location>
        <begin position="20"/>
        <end position="109"/>
    </location>
</feature>
<evidence type="ECO:0000256" key="3">
    <source>
        <dbReference type="ARBA" id="ARBA00010933"/>
    </source>
</evidence>
<dbReference type="FunFam" id="1.20.1070.10:FF:000058">
    <property type="entry name" value="Adhesion G protein-coupled receptor F5"/>
    <property type="match status" value="1"/>
</dbReference>
<keyword evidence="13" id="KW-0325">Glycoprotein</keyword>
<evidence type="ECO:0000313" key="22">
    <source>
        <dbReference type="Proteomes" id="UP001177023"/>
    </source>
</evidence>
<dbReference type="InterPro" id="IPR046338">
    <property type="entry name" value="GAIN_dom_sf"/>
</dbReference>
<dbReference type="Pfam" id="PF16489">
    <property type="entry name" value="GAIN"/>
    <property type="match status" value="1"/>
</dbReference>
<dbReference type="PANTHER" id="PTHR12011:SF467">
    <property type="entry name" value="LATROPHILIN-LIKE PROTEIN 1"/>
    <property type="match status" value="1"/>
</dbReference>
<comment type="subcellular location">
    <subcellularLocation>
        <location evidence="1">Cell membrane</location>
        <topology evidence="1">Multi-pass membrane protein</topology>
    </subcellularLocation>
</comment>
<feature type="transmembrane region" description="Helical" evidence="16">
    <location>
        <begin position="489"/>
        <end position="509"/>
    </location>
</feature>
<dbReference type="InterPro" id="IPR000922">
    <property type="entry name" value="Lectin_gal-bd_dom"/>
</dbReference>
<evidence type="ECO:0000259" key="17">
    <source>
        <dbReference type="PROSITE" id="PS50221"/>
    </source>
</evidence>
<feature type="region of interest" description="Disordered" evidence="15">
    <location>
        <begin position="872"/>
        <end position="950"/>
    </location>
</feature>
<accession>A0AA36GDF5</accession>
<dbReference type="Proteomes" id="UP001177023">
    <property type="component" value="Unassembled WGS sequence"/>
</dbReference>
<dbReference type="Pfam" id="PF00002">
    <property type="entry name" value="7tm_2"/>
    <property type="match status" value="1"/>
</dbReference>
<dbReference type="CDD" id="cd15440">
    <property type="entry name" value="7tmB2_latrophilin-like_invertebrate"/>
    <property type="match status" value="1"/>
</dbReference>
<keyword evidence="12" id="KW-0675">Receptor</keyword>
<dbReference type="GO" id="GO:0030246">
    <property type="term" value="F:carbohydrate binding"/>
    <property type="evidence" value="ECO:0007669"/>
    <property type="project" value="UniProtKB-KW"/>
</dbReference>
<dbReference type="InterPro" id="IPR043159">
    <property type="entry name" value="Lectin_gal-bd_sf"/>
</dbReference>
<feature type="non-terminal residue" evidence="21">
    <location>
        <position position="1"/>
    </location>
</feature>
<proteinExistence type="inferred from homology"/>
<feature type="transmembrane region" description="Helical" evidence="16">
    <location>
        <begin position="630"/>
        <end position="657"/>
    </location>
</feature>
<reference evidence="21" key="1">
    <citation type="submission" date="2023-06" db="EMBL/GenBank/DDBJ databases">
        <authorList>
            <person name="Delattre M."/>
        </authorList>
    </citation>
    <scope>NUCLEOTIDE SEQUENCE</scope>
    <source>
        <strain evidence="21">AF72</strain>
    </source>
</reference>
<dbReference type="PROSITE" id="PS50221">
    <property type="entry name" value="GAIN_B"/>
    <property type="match status" value="1"/>
</dbReference>
<dbReference type="InterPro" id="IPR032471">
    <property type="entry name" value="AGRL2-4_GAIN_subdom_A"/>
</dbReference>
<evidence type="ECO:0000256" key="7">
    <source>
        <dbReference type="ARBA" id="ARBA00022734"/>
    </source>
</evidence>
<dbReference type="Gene3D" id="2.60.220.50">
    <property type="match status" value="1"/>
</dbReference>
<dbReference type="EMBL" id="CATQJA010002709">
    <property type="protein sequence ID" value="CAJ0586985.1"/>
    <property type="molecule type" value="Genomic_DNA"/>
</dbReference>
<evidence type="ECO:0000256" key="14">
    <source>
        <dbReference type="ARBA" id="ARBA00023224"/>
    </source>
</evidence>
<evidence type="ECO:0000259" key="20">
    <source>
        <dbReference type="PROSITE" id="PS50261"/>
    </source>
</evidence>
<keyword evidence="11" id="KW-1015">Disulfide bond</keyword>